<dbReference type="InterPro" id="IPR014001">
    <property type="entry name" value="Helicase_ATP-bd"/>
</dbReference>
<evidence type="ECO:0000313" key="13">
    <source>
        <dbReference type="Proteomes" id="UP000247540"/>
    </source>
</evidence>
<feature type="short sequence motif" description="Q motif" evidence="6">
    <location>
        <begin position="1"/>
        <end position="29"/>
    </location>
</feature>
<sequence>MSFEALGLSASLANAAGIRGFGEPTPIQAAALPAVLQGRDVLGIAQTGSGKTAAFGLPLLQMLQDARGRYPREAPLRLRGLVLVPTRELAVQVGDVLRGLAHGLPHRTKIVVAVGGVSANPQMMALRGGADLLVATPGRLLDLLEQKALRLDAVVTLVLDEADRLLDLGFADELQRILAQLPSARQNLFFSATFPKGVDTLAAALLRDPVRVEVVPEPGSAPAIVQRAIQVDASRRTQLLRHLVKQEGWGRALVFVATRYAAETVADKLYKNGVYATAFHGDLSQGARSQVLAELKAGRWDLVVTTDLAGRGIDIARLPVVVNYDLPRSAADYVHRIGRTGRGRSRPGGELRQRGNRSAFPADRKASGAAGSTGAGGRLRAGRQASAWTRRIRSRRAFRTGTGRHRAHAAEKKGQAARCVGCRPAVDGRGRTRQPGRLCRSQGRVSVKNMRSPP</sequence>
<feature type="compositionally biased region" description="Basic residues" evidence="8">
    <location>
        <begin position="390"/>
        <end position="407"/>
    </location>
</feature>
<dbReference type="Pfam" id="PF00271">
    <property type="entry name" value="Helicase_C"/>
    <property type="match status" value="1"/>
</dbReference>
<keyword evidence="13" id="KW-1185">Reference proteome</keyword>
<dbReference type="SUPFAM" id="SSF52540">
    <property type="entry name" value="P-loop containing nucleoside triphosphate hydrolases"/>
    <property type="match status" value="1"/>
</dbReference>
<comment type="caution">
    <text evidence="12">The sequence shown here is derived from an EMBL/GenBank/DDBJ whole genome shotgun (WGS) entry which is preliminary data.</text>
</comment>
<dbReference type="InterPro" id="IPR000629">
    <property type="entry name" value="RNA-helicase_DEAD-box_CS"/>
</dbReference>
<evidence type="ECO:0000256" key="5">
    <source>
        <dbReference type="ARBA" id="ARBA00038437"/>
    </source>
</evidence>
<protein>
    <submittedName>
        <fullName evidence="12">Helicase-like protein</fullName>
    </submittedName>
</protein>
<dbReference type="InterPro" id="IPR011545">
    <property type="entry name" value="DEAD/DEAH_box_helicase_dom"/>
</dbReference>
<dbReference type="EMBL" id="QJTC01000006">
    <property type="protein sequence ID" value="PYE78568.1"/>
    <property type="molecule type" value="Genomic_DNA"/>
</dbReference>
<proteinExistence type="inferred from homology"/>
<evidence type="ECO:0000256" key="7">
    <source>
        <dbReference type="RuleBase" id="RU000492"/>
    </source>
</evidence>
<feature type="domain" description="Helicase C-terminal" evidence="10">
    <location>
        <begin position="238"/>
        <end position="380"/>
    </location>
</feature>
<dbReference type="GO" id="GO:0005524">
    <property type="term" value="F:ATP binding"/>
    <property type="evidence" value="ECO:0007669"/>
    <property type="project" value="UniProtKB-KW"/>
</dbReference>
<evidence type="ECO:0000256" key="1">
    <source>
        <dbReference type="ARBA" id="ARBA00022741"/>
    </source>
</evidence>
<dbReference type="GO" id="GO:0003676">
    <property type="term" value="F:nucleic acid binding"/>
    <property type="evidence" value="ECO:0007669"/>
    <property type="project" value="InterPro"/>
</dbReference>
<keyword evidence="1 7" id="KW-0547">Nucleotide-binding</keyword>
<keyword evidence="3 7" id="KW-0347">Helicase</keyword>
<evidence type="ECO:0000259" key="10">
    <source>
        <dbReference type="PROSITE" id="PS51194"/>
    </source>
</evidence>
<organism evidence="12 13">
    <name type="scientific">Xylophilus ampelinus</name>
    <dbReference type="NCBI Taxonomy" id="54067"/>
    <lineage>
        <taxon>Bacteria</taxon>
        <taxon>Pseudomonadati</taxon>
        <taxon>Pseudomonadota</taxon>
        <taxon>Betaproteobacteria</taxon>
        <taxon>Burkholderiales</taxon>
        <taxon>Xylophilus</taxon>
    </lineage>
</organism>
<evidence type="ECO:0000259" key="11">
    <source>
        <dbReference type="PROSITE" id="PS51195"/>
    </source>
</evidence>
<dbReference type="Gene3D" id="3.40.50.300">
    <property type="entry name" value="P-loop containing nucleotide triphosphate hydrolases"/>
    <property type="match status" value="2"/>
</dbReference>
<evidence type="ECO:0000256" key="2">
    <source>
        <dbReference type="ARBA" id="ARBA00022801"/>
    </source>
</evidence>
<feature type="region of interest" description="Disordered" evidence="8">
    <location>
        <begin position="337"/>
        <end position="415"/>
    </location>
</feature>
<dbReference type="CDD" id="cd00268">
    <property type="entry name" value="DEADc"/>
    <property type="match status" value="1"/>
</dbReference>
<evidence type="ECO:0000256" key="8">
    <source>
        <dbReference type="SAM" id="MobiDB-lite"/>
    </source>
</evidence>
<keyword evidence="2 7" id="KW-0378">Hydrolase</keyword>
<reference evidence="12 13" key="1">
    <citation type="submission" date="2018-06" db="EMBL/GenBank/DDBJ databases">
        <title>Genomic Encyclopedia of Type Strains, Phase III (KMG-III): the genomes of soil and plant-associated and newly described type strains.</title>
        <authorList>
            <person name="Whitman W."/>
        </authorList>
    </citation>
    <scope>NUCLEOTIDE SEQUENCE [LARGE SCALE GENOMIC DNA]</scope>
    <source>
        <strain evidence="12 13">CECT 7646</strain>
    </source>
</reference>
<feature type="domain" description="DEAD-box RNA helicase Q" evidence="11">
    <location>
        <begin position="1"/>
        <end position="29"/>
    </location>
</feature>
<dbReference type="SMART" id="SM00487">
    <property type="entry name" value="DEXDc"/>
    <property type="match status" value="1"/>
</dbReference>
<dbReference type="GO" id="GO:0005829">
    <property type="term" value="C:cytosol"/>
    <property type="evidence" value="ECO:0007669"/>
    <property type="project" value="TreeGrafter"/>
</dbReference>
<dbReference type="PROSITE" id="PS51192">
    <property type="entry name" value="HELICASE_ATP_BIND_1"/>
    <property type="match status" value="1"/>
</dbReference>
<feature type="domain" description="Helicase ATP-binding" evidence="9">
    <location>
        <begin position="32"/>
        <end position="212"/>
    </location>
</feature>
<dbReference type="GO" id="GO:0003724">
    <property type="term" value="F:RNA helicase activity"/>
    <property type="evidence" value="ECO:0007669"/>
    <property type="project" value="InterPro"/>
</dbReference>
<keyword evidence="4 7" id="KW-0067">ATP-binding</keyword>
<dbReference type="InterPro" id="IPR050079">
    <property type="entry name" value="DEAD_box_RNA_helicase"/>
</dbReference>
<dbReference type="PROSITE" id="PS00039">
    <property type="entry name" value="DEAD_ATP_HELICASE"/>
    <property type="match status" value="1"/>
</dbReference>
<dbReference type="Proteomes" id="UP000247540">
    <property type="component" value="Unassembled WGS sequence"/>
</dbReference>
<evidence type="ECO:0000256" key="3">
    <source>
        <dbReference type="ARBA" id="ARBA00022806"/>
    </source>
</evidence>
<dbReference type="PANTHER" id="PTHR47959">
    <property type="entry name" value="ATP-DEPENDENT RNA HELICASE RHLE-RELATED"/>
    <property type="match status" value="1"/>
</dbReference>
<dbReference type="InterPro" id="IPR001650">
    <property type="entry name" value="Helicase_C-like"/>
</dbReference>
<accession>A0A318SZM1</accession>
<comment type="similarity">
    <text evidence="5 7">Belongs to the DEAD box helicase family.</text>
</comment>
<dbReference type="InterPro" id="IPR027417">
    <property type="entry name" value="P-loop_NTPase"/>
</dbReference>
<gene>
    <name evidence="12" type="ORF">DFQ15_10676</name>
</gene>
<evidence type="ECO:0000313" key="12">
    <source>
        <dbReference type="EMBL" id="PYE78568.1"/>
    </source>
</evidence>
<dbReference type="GO" id="GO:0016787">
    <property type="term" value="F:hydrolase activity"/>
    <property type="evidence" value="ECO:0007669"/>
    <property type="project" value="UniProtKB-KW"/>
</dbReference>
<dbReference type="PROSITE" id="PS51194">
    <property type="entry name" value="HELICASE_CTER"/>
    <property type="match status" value="1"/>
</dbReference>
<dbReference type="CDD" id="cd18787">
    <property type="entry name" value="SF2_C_DEAD"/>
    <property type="match status" value="1"/>
</dbReference>
<name>A0A318SZM1_9BURK</name>
<dbReference type="AlphaFoldDB" id="A0A318SZM1"/>
<evidence type="ECO:0000256" key="6">
    <source>
        <dbReference type="PROSITE-ProRule" id="PRU00552"/>
    </source>
</evidence>
<evidence type="ECO:0000256" key="4">
    <source>
        <dbReference type="ARBA" id="ARBA00022840"/>
    </source>
</evidence>
<feature type="region of interest" description="Disordered" evidence="8">
    <location>
        <begin position="427"/>
        <end position="454"/>
    </location>
</feature>
<evidence type="ECO:0000259" key="9">
    <source>
        <dbReference type="PROSITE" id="PS51192"/>
    </source>
</evidence>
<dbReference type="InterPro" id="IPR014014">
    <property type="entry name" value="RNA_helicase_DEAD_Q_motif"/>
</dbReference>
<dbReference type="PROSITE" id="PS51195">
    <property type="entry name" value="Q_MOTIF"/>
    <property type="match status" value="1"/>
</dbReference>
<dbReference type="InterPro" id="IPR044742">
    <property type="entry name" value="DEAD/DEAH_RhlB"/>
</dbReference>
<dbReference type="Pfam" id="PF00270">
    <property type="entry name" value="DEAD"/>
    <property type="match status" value="1"/>
</dbReference>
<dbReference type="PANTHER" id="PTHR47959:SF13">
    <property type="entry name" value="ATP-DEPENDENT RNA HELICASE RHLE"/>
    <property type="match status" value="1"/>
</dbReference>
<dbReference type="SMART" id="SM00490">
    <property type="entry name" value="HELICc"/>
    <property type="match status" value="1"/>
</dbReference>